<dbReference type="Pfam" id="PF07561">
    <property type="entry name" value="DUF1540"/>
    <property type="match status" value="2"/>
</dbReference>
<gene>
    <name evidence="2" type="ORF">H9661_02875</name>
</gene>
<evidence type="ECO:0000313" key="2">
    <source>
        <dbReference type="EMBL" id="MBD7910292.1"/>
    </source>
</evidence>
<dbReference type="Proteomes" id="UP000627781">
    <property type="component" value="Unassembled WGS sequence"/>
</dbReference>
<proteinExistence type="predicted"/>
<dbReference type="RefSeq" id="WP_143316655.1">
    <property type="nucleotide sequence ID" value="NZ_JACSRA010000003.1"/>
</dbReference>
<keyword evidence="3" id="KW-1185">Reference proteome</keyword>
<protein>
    <submittedName>
        <fullName evidence="2">DUF1540 domain-containing protein</fullName>
    </submittedName>
</protein>
<evidence type="ECO:0000259" key="1">
    <source>
        <dbReference type="Pfam" id="PF07561"/>
    </source>
</evidence>
<organism evidence="2 3">
    <name type="scientific">Clostridium cibarium</name>
    <dbReference type="NCBI Taxonomy" id="2762247"/>
    <lineage>
        <taxon>Bacteria</taxon>
        <taxon>Bacillati</taxon>
        <taxon>Bacillota</taxon>
        <taxon>Clostridia</taxon>
        <taxon>Eubacteriales</taxon>
        <taxon>Clostridiaceae</taxon>
        <taxon>Clostridium</taxon>
    </lineage>
</organism>
<name>A0ABR8PQ66_9CLOT</name>
<reference evidence="2 3" key="1">
    <citation type="submission" date="2020-08" db="EMBL/GenBank/DDBJ databases">
        <title>A Genomic Blueprint of the Chicken Gut Microbiome.</title>
        <authorList>
            <person name="Gilroy R."/>
            <person name="Ravi A."/>
            <person name="Getino M."/>
            <person name="Pursley I."/>
            <person name="Horton D.L."/>
            <person name="Alikhan N.-F."/>
            <person name="Baker D."/>
            <person name="Gharbi K."/>
            <person name="Hall N."/>
            <person name="Watson M."/>
            <person name="Adriaenssens E.M."/>
            <person name="Foster-Nyarko E."/>
            <person name="Jarju S."/>
            <person name="Secka A."/>
            <person name="Antonio M."/>
            <person name="Oren A."/>
            <person name="Chaudhuri R."/>
            <person name="La Ragione R.M."/>
            <person name="Hildebrand F."/>
            <person name="Pallen M.J."/>
        </authorList>
    </citation>
    <scope>NUCLEOTIDE SEQUENCE [LARGE SCALE GENOMIC DNA]</scope>
    <source>
        <strain evidence="2 3">Sa3CVN1</strain>
    </source>
</reference>
<feature type="domain" description="DUF1540" evidence="1">
    <location>
        <begin position="5"/>
        <end position="42"/>
    </location>
</feature>
<comment type="caution">
    <text evidence="2">The sequence shown here is derived from an EMBL/GenBank/DDBJ whole genome shotgun (WGS) entry which is preliminary data.</text>
</comment>
<accession>A0ABR8PQ66</accession>
<evidence type="ECO:0000313" key="3">
    <source>
        <dbReference type="Proteomes" id="UP000627781"/>
    </source>
</evidence>
<dbReference type="EMBL" id="JACSRA010000003">
    <property type="protein sequence ID" value="MBD7910292.1"/>
    <property type="molecule type" value="Genomic_DNA"/>
</dbReference>
<dbReference type="InterPro" id="IPR011437">
    <property type="entry name" value="DUF1540"/>
</dbReference>
<feature type="domain" description="DUF1540" evidence="1">
    <location>
        <begin position="62"/>
        <end position="100"/>
    </location>
</feature>
<sequence length="103" mass="11043">MTQLSCCADSCGHNKNGYCCLNCVEVGGDLANSSESTCCNSFVEKSGSFTNDTQLPSPYSDIKCKAENCIYNSGYHCEAYNIDISGHAASYVDDTLCSTFTSK</sequence>